<dbReference type="Gramene" id="KCW84070">
    <property type="protein sequence ID" value="KCW84070"/>
    <property type="gene ID" value="EUGRSUZ_B00950"/>
</dbReference>
<evidence type="ECO:0000313" key="2">
    <source>
        <dbReference type="EMBL" id="KCW84070.1"/>
    </source>
</evidence>
<dbReference type="InParanoid" id="A0A059D1I1"/>
<accession>A0A059D1I1</accession>
<gene>
    <name evidence="2" type="ORF">EUGRSUZ_B00950</name>
</gene>
<feature type="region of interest" description="Disordered" evidence="1">
    <location>
        <begin position="1"/>
        <end position="26"/>
    </location>
</feature>
<reference evidence="2" key="1">
    <citation type="submission" date="2013-07" db="EMBL/GenBank/DDBJ databases">
        <title>The genome of Eucalyptus grandis.</title>
        <authorList>
            <person name="Schmutz J."/>
            <person name="Hayes R."/>
            <person name="Myburg A."/>
            <person name="Tuskan G."/>
            <person name="Grattapaglia D."/>
            <person name="Rokhsar D.S."/>
        </authorList>
    </citation>
    <scope>NUCLEOTIDE SEQUENCE</scope>
    <source>
        <tissue evidence="2">Leaf extractions</tissue>
    </source>
</reference>
<protein>
    <submittedName>
        <fullName evidence="2">Uncharacterized protein</fullName>
    </submittedName>
</protein>
<proteinExistence type="predicted"/>
<sequence>MQNQQIWATQGNSRQHHAIFKRQRRLRTPGSMKSEIISSNTVKKTVEKFLSPHLLIHQLDRDLASLLSTSFVQMTHPVEQSSQCNLRKAQGLLAGVNRESLIFDTPNSIIKKQSS</sequence>
<dbReference type="EMBL" id="KK198754">
    <property type="protein sequence ID" value="KCW84070.1"/>
    <property type="molecule type" value="Genomic_DNA"/>
</dbReference>
<organism evidence="2">
    <name type="scientific">Eucalyptus grandis</name>
    <name type="common">Flooded gum</name>
    <dbReference type="NCBI Taxonomy" id="71139"/>
    <lineage>
        <taxon>Eukaryota</taxon>
        <taxon>Viridiplantae</taxon>
        <taxon>Streptophyta</taxon>
        <taxon>Embryophyta</taxon>
        <taxon>Tracheophyta</taxon>
        <taxon>Spermatophyta</taxon>
        <taxon>Magnoliopsida</taxon>
        <taxon>eudicotyledons</taxon>
        <taxon>Gunneridae</taxon>
        <taxon>Pentapetalae</taxon>
        <taxon>rosids</taxon>
        <taxon>malvids</taxon>
        <taxon>Myrtales</taxon>
        <taxon>Myrtaceae</taxon>
        <taxon>Myrtoideae</taxon>
        <taxon>Eucalypteae</taxon>
        <taxon>Eucalyptus</taxon>
    </lineage>
</organism>
<name>A0A059D1I1_EUCGR</name>
<feature type="compositionally biased region" description="Polar residues" evidence="1">
    <location>
        <begin position="1"/>
        <end position="13"/>
    </location>
</feature>
<feature type="compositionally biased region" description="Basic residues" evidence="1">
    <location>
        <begin position="14"/>
        <end position="26"/>
    </location>
</feature>
<dbReference type="AlphaFoldDB" id="A0A059D1I1"/>
<evidence type="ECO:0000256" key="1">
    <source>
        <dbReference type="SAM" id="MobiDB-lite"/>
    </source>
</evidence>